<keyword evidence="1" id="KW-0808">Transferase</keyword>
<evidence type="ECO:0000313" key="1">
    <source>
        <dbReference type="EMBL" id="MXO54671.1"/>
    </source>
</evidence>
<proteinExistence type="predicted"/>
<dbReference type="EMBL" id="WTYD01000002">
    <property type="protein sequence ID" value="MXO54671.1"/>
    <property type="molecule type" value="Genomic_DNA"/>
</dbReference>
<dbReference type="Pfam" id="PF13692">
    <property type="entry name" value="Glyco_trans_1_4"/>
    <property type="match status" value="1"/>
</dbReference>
<protein>
    <submittedName>
        <fullName evidence="1">Glycosyltransferase</fullName>
    </submittedName>
</protein>
<dbReference type="GO" id="GO:0016757">
    <property type="term" value="F:glycosyltransferase activity"/>
    <property type="evidence" value="ECO:0007669"/>
    <property type="project" value="TreeGrafter"/>
</dbReference>
<dbReference type="RefSeq" id="WP_160661567.1">
    <property type="nucleotide sequence ID" value="NZ_BAABDV010000001.1"/>
</dbReference>
<dbReference type="CDD" id="cd03801">
    <property type="entry name" value="GT4_PimA-like"/>
    <property type="match status" value="1"/>
</dbReference>
<name>A0A844Y9U6_9SPHN</name>
<dbReference type="OrthoDB" id="9790710at2"/>
<sequence>MKNGVMSSMPAKRVLALAKYGPRAASTRQRLLQYAPFLARHYLDIELQPLLDDDYLQGLMRGERASQALVMKAYGRRLAGIVSMGRYDLVWVQYELFPYLPLIDGLAARLAKVPIVYDIDDAIFHMYDTHRSPVVRQLLGRKLLPLVRQAAICVCGNEYLADYVTSAGGNALVVPTVVDTDIFKPSIEGSDNRPLTVGWIGSPSTWRYVEPLLPTLLPALSRLHARFRVVGAGPAAKGIAGIDAVEWSESNEVADLQAMDIGLMPVPDEPWARGKCGYKLIQYMACGVPGIASPVGVNRDIIDHGVDGLFARTEAEWTHALDQLAHDSALRQRMGEKGRAKVMNHYSLQSQQPIVLDAFRAAIEAGS</sequence>
<dbReference type="PANTHER" id="PTHR12526">
    <property type="entry name" value="GLYCOSYLTRANSFERASE"/>
    <property type="match status" value="1"/>
</dbReference>
<dbReference type="PANTHER" id="PTHR12526:SF636">
    <property type="entry name" value="BLL3647 PROTEIN"/>
    <property type="match status" value="1"/>
</dbReference>
<dbReference type="Proteomes" id="UP000430272">
    <property type="component" value="Unassembled WGS sequence"/>
</dbReference>
<dbReference type="Gene3D" id="3.40.50.2000">
    <property type="entry name" value="Glycogen Phosphorylase B"/>
    <property type="match status" value="2"/>
</dbReference>
<accession>A0A844Y9U6</accession>
<keyword evidence="2" id="KW-1185">Reference proteome</keyword>
<evidence type="ECO:0000313" key="2">
    <source>
        <dbReference type="Proteomes" id="UP000430272"/>
    </source>
</evidence>
<dbReference type="SUPFAM" id="SSF53756">
    <property type="entry name" value="UDP-Glycosyltransferase/glycogen phosphorylase"/>
    <property type="match status" value="1"/>
</dbReference>
<reference evidence="1 2" key="1">
    <citation type="submission" date="2019-12" db="EMBL/GenBank/DDBJ databases">
        <title>Genomic-based taxomic classification of the family Erythrobacteraceae.</title>
        <authorList>
            <person name="Xu L."/>
        </authorList>
    </citation>
    <scope>NUCLEOTIDE SEQUENCE [LARGE SCALE GENOMIC DNA]</scope>
    <source>
        <strain evidence="1 2">JCM 17468</strain>
    </source>
</reference>
<organism evidence="1 2">
    <name type="scientific">Qipengyuania pelagi</name>
    <dbReference type="NCBI Taxonomy" id="994320"/>
    <lineage>
        <taxon>Bacteria</taxon>
        <taxon>Pseudomonadati</taxon>
        <taxon>Pseudomonadota</taxon>
        <taxon>Alphaproteobacteria</taxon>
        <taxon>Sphingomonadales</taxon>
        <taxon>Erythrobacteraceae</taxon>
        <taxon>Qipengyuania</taxon>
    </lineage>
</organism>
<dbReference type="AlphaFoldDB" id="A0A844Y9U6"/>
<gene>
    <name evidence="1" type="ORF">GRI47_11735</name>
</gene>
<comment type="caution">
    <text evidence="1">The sequence shown here is derived from an EMBL/GenBank/DDBJ whole genome shotgun (WGS) entry which is preliminary data.</text>
</comment>